<feature type="transmembrane region" description="Helical" evidence="9">
    <location>
        <begin position="145"/>
        <end position="166"/>
    </location>
</feature>
<evidence type="ECO:0000256" key="9">
    <source>
        <dbReference type="HAMAP-Rule" id="MF_00161"/>
    </source>
</evidence>
<keyword evidence="3 9" id="KW-0645">Protease</keyword>
<dbReference type="HAMAP" id="MF_00161">
    <property type="entry name" value="LspA"/>
    <property type="match status" value="1"/>
</dbReference>
<evidence type="ECO:0000256" key="7">
    <source>
        <dbReference type="ARBA" id="ARBA00022989"/>
    </source>
</evidence>
<comment type="catalytic activity">
    <reaction evidence="9">
        <text>Release of signal peptides from bacterial membrane prolipoproteins. Hydrolyzes -Xaa-Yaa-Zaa-|-(S,diacylglyceryl)Cys-, in which Xaa is hydrophobic (preferably Leu), and Yaa (Ala or Ser) and Zaa (Gly or Ala) have small, neutral side chains.</text>
        <dbReference type="EC" id="3.4.23.36"/>
    </reaction>
</comment>
<keyword evidence="6 9" id="KW-0378">Hydrolase</keyword>
<feature type="transmembrane region" description="Helical" evidence="9">
    <location>
        <begin position="70"/>
        <end position="90"/>
    </location>
</feature>
<keyword evidence="12" id="KW-1185">Reference proteome</keyword>
<dbReference type="PRINTS" id="PR00781">
    <property type="entry name" value="LIPOSIGPTASE"/>
</dbReference>
<dbReference type="NCBIfam" id="NF011359">
    <property type="entry name" value="PRK14777.1"/>
    <property type="match status" value="1"/>
</dbReference>
<comment type="caution">
    <text evidence="11">The sequence shown here is derived from an EMBL/GenBank/DDBJ whole genome shotgun (WGS) entry which is preliminary data.</text>
</comment>
<feature type="transmembrane region" description="Helical" evidence="9">
    <location>
        <begin position="12"/>
        <end position="30"/>
    </location>
</feature>
<dbReference type="STRING" id="249408.BOO71_0011344"/>
<keyword evidence="8 9" id="KW-0472">Membrane</keyword>
<dbReference type="UniPathway" id="UPA00665"/>
<feature type="active site" evidence="9">
    <location>
        <position position="150"/>
    </location>
</feature>
<keyword evidence="7 9" id="KW-1133">Transmembrane helix</keyword>
<dbReference type="PANTHER" id="PTHR33695">
    <property type="entry name" value="LIPOPROTEIN SIGNAL PEPTIDASE"/>
    <property type="match status" value="1"/>
</dbReference>
<accession>A0A1U7NUS8</accession>
<feature type="transmembrane region" description="Helical" evidence="9">
    <location>
        <begin position="97"/>
        <end position="114"/>
    </location>
</feature>
<proteinExistence type="inferred from homology"/>
<dbReference type="PANTHER" id="PTHR33695:SF1">
    <property type="entry name" value="LIPOPROTEIN SIGNAL PEPTIDASE"/>
    <property type="match status" value="1"/>
</dbReference>
<protein>
    <recommendedName>
        <fullName evidence="9">Lipoprotein signal peptidase</fullName>
        <ecNumber evidence="9">3.4.23.36</ecNumber>
    </recommendedName>
    <alternativeName>
        <fullName evidence="9">Prolipoprotein signal peptidase</fullName>
    </alternativeName>
    <alternativeName>
        <fullName evidence="9">Signal peptidase II</fullName>
        <shortName evidence="9">SPase II</shortName>
    </alternativeName>
</protein>
<name>A0A1U7NUS8_9DEIO</name>
<comment type="function">
    <text evidence="9">This protein specifically catalyzes the removal of signal peptides from prolipoproteins.</text>
</comment>
<evidence type="ECO:0000313" key="12">
    <source>
        <dbReference type="Proteomes" id="UP000186607"/>
    </source>
</evidence>
<comment type="similarity">
    <text evidence="1 9 10">Belongs to the peptidase A8 family.</text>
</comment>
<keyword evidence="5 9" id="KW-0064">Aspartyl protease</keyword>
<keyword evidence="2 9" id="KW-1003">Cell membrane</keyword>
<evidence type="ECO:0000256" key="2">
    <source>
        <dbReference type="ARBA" id="ARBA00022475"/>
    </source>
</evidence>
<dbReference type="GO" id="GO:0004190">
    <property type="term" value="F:aspartic-type endopeptidase activity"/>
    <property type="evidence" value="ECO:0007669"/>
    <property type="project" value="UniProtKB-UniRule"/>
</dbReference>
<dbReference type="EC" id="3.4.23.36" evidence="9"/>
<evidence type="ECO:0000256" key="6">
    <source>
        <dbReference type="ARBA" id="ARBA00022801"/>
    </source>
</evidence>
<dbReference type="Pfam" id="PF01252">
    <property type="entry name" value="Peptidase_A8"/>
    <property type="match status" value="1"/>
</dbReference>
<evidence type="ECO:0000256" key="5">
    <source>
        <dbReference type="ARBA" id="ARBA00022750"/>
    </source>
</evidence>
<evidence type="ECO:0000256" key="8">
    <source>
        <dbReference type="ARBA" id="ARBA00023136"/>
    </source>
</evidence>
<dbReference type="AlphaFoldDB" id="A0A1U7NUS8"/>
<gene>
    <name evidence="9" type="primary">lspA</name>
    <name evidence="11" type="ORF">BOO71_0011344</name>
</gene>
<evidence type="ECO:0000256" key="4">
    <source>
        <dbReference type="ARBA" id="ARBA00022692"/>
    </source>
</evidence>
<feature type="active site" evidence="9">
    <location>
        <position position="124"/>
    </location>
</feature>
<evidence type="ECO:0000313" key="11">
    <source>
        <dbReference type="EMBL" id="OLV16676.1"/>
    </source>
</evidence>
<dbReference type="GO" id="GO:0005886">
    <property type="term" value="C:plasma membrane"/>
    <property type="evidence" value="ECO:0007669"/>
    <property type="project" value="UniProtKB-SubCell"/>
</dbReference>
<dbReference type="NCBIfam" id="TIGR00077">
    <property type="entry name" value="lspA"/>
    <property type="match status" value="1"/>
</dbReference>
<keyword evidence="11" id="KW-0449">Lipoprotein</keyword>
<evidence type="ECO:0000256" key="3">
    <source>
        <dbReference type="ARBA" id="ARBA00022670"/>
    </source>
</evidence>
<reference evidence="11 12" key="1">
    <citation type="submission" date="2017-01" db="EMBL/GenBank/DDBJ databases">
        <title>Genome Analysis of Deinococcus marmoris KOPRI26562.</title>
        <authorList>
            <person name="Kim J.H."/>
            <person name="Oh H.-M."/>
        </authorList>
    </citation>
    <scope>NUCLEOTIDE SEQUENCE [LARGE SCALE GENOMIC DNA]</scope>
    <source>
        <strain evidence="11 12">KOPRI26562</strain>
    </source>
</reference>
<dbReference type="Proteomes" id="UP000186607">
    <property type="component" value="Unassembled WGS sequence"/>
</dbReference>
<dbReference type="InterPro" id="IPR001872">
    <property type="entry name" value="Peptidase_A8"/>
</dbReference>
<evidence type="ECO:0000256" key="10">
    <source>
        <dbReference type="RuleBase" id="RU004181"/>
    </source>
</evidence>
<comment type="pathway">
    <text evidence="9">Protein modification; lipoprotein biosynthesis (signal peptide cleavage).</text>
</comment>
<keyword evidence="4 9" id="KW-0812">Transmembrane</keyword>
<comment type="subcellular location">
    <subcellularLocation>
        <location evidence="9">Cell membrane</location>
        <topology evidence="9">Multi-pass membrane protein</topology>
    </subcellularLocation>
</comment>
<dbReference type="EMBL" id="MSTI01000135">
    <property type="protein sequence ID" value="OLV16676.1"/>
    <property type="molecule type" value="Genomic_DNA"/>
</dbReference>
<sequence>MPTLTDRASRSAFWLPLLIAAVLIVADQALKAWALANLQPGLPAQVVIPGVLEWLLTFNTGAAWSMFSGSAAPLALGRLLVGLGILVYLYVRPQHRFLSVVLAMISAGAIGNAIDGLRFGQVTDMIHAPPLSAITRAIGQGDFPIFNIADSCVVGGTLALLIGSFVMDRKPKAEVNPPGDDGAPKGH</sequence>
<evidence type="ECO:0000256" key="1">
    <source>
        <dbReference type="ARBA" id="ARBA00006139"/>
    </source>
</evidence>
<organism evidence="11 12">
    <name type="scientific">Deinococcus marmoris</name>
    <dbReference type="NCBI Taxonomy" id="249408"/>
    <lineage>
        <taxon>Bacteria</taxon>
        <taxon>Thermotogati</taxon>
        <taxon>Deinococcota</taxon>
        <taxon>Deinococci</taxon>
        <taxon>Deinococcales</taxon>
        <taxon>Deinococcaceae</taxon>
        <taxon>Deinococcus</taxon>
    </lineage>
</organism>
<dbReference type="GO" id="GO:0006508">
    <property type="term" value="P:proteolysis"/>
    <property type="evidence" value="ECO:0007669"/>
    <property type="project" value="UniProtKB-KW"/>
</dbReference>